<dbReference type="PROSITE" id="PS51257">
    <property type="entry name" value="PROKAR_LIPOPROTEIN"/>
    <property type="match status" value="1"/>
</dbReference>
<accession>A0ABV7LQ22</accession>
<dbReference type="EMBL" id="JBHRUG010000027">
    <property type="protein sequence ID" value="MFC3284457.1"/>
    <property type="molecule type" value="Genomic_DNA"/>
</dbReference>
<gene>
    <name evidence="2" type="ORF">ACFOEV_12670</name>
</gene>
<dbReference type="Pfam" id="PF14559">
    <property type="entry name" value="TPR_19"/>
    <property type="match status" value="1"/>
</dbReference>
<organism evidence="2 3">
    <name type="scientific">Litchfieldella rifensis</name>
    <dbReference type="NCBI Taxonomy" id="762643"/>
    <lineage>
        <taxon>Bacteria</taxon>
        <taxon>Pseudomonadati</taxon>
        <taxon>Pseudomonadota</taxon>
        <taxon>Gammaproteobacteria</taxon>
        <taxon>Oceanospirillales</taxon>
        <taxon>Halomonadaceae</taxon>
        <taxon>Litchfieldella</taxon>
    </lineage>
</organism>
<name>A0ABV7LQ22_9GAMM</name>
<feature type="chain" id="PRO_5045455657" evidence="1">
    <location>
        <begin position="27"/>
        <end position="190"/>
    </location>
</feature>
<sequence>MKRTLPISMVALLITLLLTACSTASGEPPEHYQERASTALMEARGDAEQLEEALAIYAEGLEEHPDNPELRNGRAQLLVNLGRYEAAKQDLDVLYEGELHKEGMLLRCMLNERLEGATDDALACYEEVENAYAGEASDPPDANHILAARLSGSPQAEALLQEWQASEKADPMLGETLKMEREGLIQQFLP</sequence>
<keyword evidence="3" id="KW-1185">Reference proteome</keyword>
<evidence type="ECO:0000313" key="3">
    <source>
        <dbReference type="Proteomes" id="UP001595579"/>
    </source>
</evidence>
<dbReference type="InterPro" id="IPR011990">
    <property type="entry name" value="TPR-like_helical_dom_sf"/>
</dbReference>
<dbReference type="Gene3D" id="1.25.40.10">
    <property type="entry name" value="Tetratricopeptide repeat domain"/>
    <property type="match status" value="1"/>
</dbReference>
<dbReference type="RefSeq" id="WP_386774460.1">
    <property type="nucleotide sequence ID" value="NZ_JBHRUG010000027.1"/>
</dbReference>
<feature type="signal peptide" evidence="1">
    <location>
        <begin position="1"/>
        <end position="26"/>
    </location>
</feature>
<dbReference type="Proteomes" id="UP001595579">
    <property type="component" value="Unassembled WGS sequence"/>
</dbReference>
<proteinExistence type="predicted"/>
<dbReference type="SUPFAM" id="SSF48452">
    <property type="entry name" value="TPR-like"/>
    <property type="match status" value="1"/>
</dbReference>
<evidence type="ECO:0000313" key="2">
    <source>
        <dbReference type="EMBL" id="MFC3284457.1"/>
    </source>
</evidence>
<reference evidence="3" key="1">
    <citation type="journal article" date="2019" name="Int. J. Syst. Evol. Microbiol.">
        <title>The Global Catalogue of Microorganisms (GCM) 10K type strain sequencing project: providing services to taxonomists for standard genome sequencing and annotation.</title>
        <authorList>
            <consortium name="The Broad Institute Genomics Platform"/>
            <consortium name="The Broad Institute Genome Sequencing Center for Infectious Disease"/>
            <person name="Wu L."/>
            <person name="Ma J."/>
        </authorList>
    </citation>
    <scope>NUCLEOTIDE SEQUENCE [LARGE SCALE GENOMIC DNA]</scope>
    <source>
        <strain evidence="3">CECT 7698</strain>
    </source>
</reference>
<protein>
    <submittedName>
        <fullName evidence="2">Tetratricopeptide repeat protein</fullName>
    </submittedName>
</protein>
<comment type="caution">
    <text evidence="2">The sequence shown here is derived from an EMBL/GenBank/DDBJ whole genome shotgun (WGS) entry which is preliminary data.</text>
</comment>
<keyword evidence="1" id="KW-0732">Signal</keyword>
<evidence type="ECO:0000256" key="1">
    <source>
        <dbReference type="SAM" id="SignalP"/>
    </source>
</evidence>